<dbReference type="Pfam" id="PF01323">
    <property type="entry name" value="DSBA"/>
    <property type="match status" value="1"/>
</dbReference>
<dbReference type="CDD" id="cd03024">
    <property type="entry name" value="DsbA_FrnE"/>
    <property type="match status" value="1"/>
</dbReference>
<evidence type="ECO:0000313" key="3">
    <source>
        <dbReference type="Proteomes" id="UP000175835"/>
    </source>
</evidence>
<dbReference type="InterPro" id="IPR001853">
    <property type="entry name" value="DSBA-like_thioredoxin_dom"/>
</dbReference>
<dbReference type="SUPFAM" id="SSF52833">
    <property type="entry name" value="Thioredoxin-like"/>
    <property type="match status" value="1"/>
</dbReference>
<evidence type="ECO:0000313" key="2">
    <source>
        <dbReference type="EMBL" id="OFD99097.1"/>
    </source>
</evidence>
<dbReference type="Proteomes" id="UP000175835">
    <property type="component" value="Unassembled WGS sequence"/>
</dbReference>
<dbReference type="RefSeq" id="WP_002130327.1">
    <property type="nucleotide sequence ID" value="NZ_FMJF01000017.1"/>
</dbReference>
<dbReference type="GO" id="GO:0016491">
    <property type="term" value="F:oxidoreductase activity"/>
    <property type="evidence" value="ECO:0007669"/>
    <property type="project" value="InterPro"/>
</dbReference>
<dbReference type="PANTHER" id="PTHR13887:SF33">
    <property type="entry name" value="ISOMERASE"/>
    <property type="match status" value="1"/>
</dbReference>
<evidence type="ECO:0000259" key="1">
    <source>
        <dbReference type="Pfam" id="PF01323"/>
    </source>
</evidence>
<proteinExistence type="predicted"/>
<accession>A0A1D3MIX5</accession>
<dbReference type="EMBL" id="LXLX01000019">
    <property type="protein sequence ID" value="OFD99097.1"/>
    <property type="molecule type" value="Genomic_DNA"/>
</dbReference>
<comment type="caution">
    <text evidence="2">The sequence shown here is derived from an EMBL/GenBank/DDBJ whole genome shotgun (WGS) entry which is preliminary data.</text>
</comment>
<gene>
    <name evidence="2" type="ORF">BWGOE11_11040</name>
</gene>
<dbReference type="AlphaFoldDB" id="A0A1D3MIX5"/>
<dbReference type="InterPro" id="IPR036249">
    <property type="entry name" value="Thioredoxin-like_sf"/>
</dbReference>
<dbReference type="PATRIC" id="fig|86662.28.peg.1087"/>
<reference evidence="2 3" key="1">
    <citation type="submission" date="2016-05" db="EMBL/GenBank/DDBJ databases">
        <title>Bacillus thuringiensis and Bacillus weihenstephanensis as novel biocontrol agents of wilt causing Verticillium species.</title>
        <authorList>
            <person name="Hollensteiner J."/>
            <person name="Wemheuer F."/>
            <person name="Harting R."/>
            <person name="Kolarzyk A."/>
            <person name="Diaz-Valerio S."/>
            <person name="Poehlein A."/>
            <person name="Brzuszkiewicz E."/>
            <person name="Nesemann K."/>
            <person name="Braus-Stromeyer S."/>
            <person name="Braus G."/>
            <person name="Daniel R."/>
            <person name="Liesegang H."/>
        </authorList>
    </citation>
    <scope>NUCLEOTIDE SEQUENCE [LARGE SCALE GENOMIC DNA]</scope>
    <source>
        <strain evidence="2 3">GOE11</strain>
    </source>
</reference>
<name>A0A1D3MIX5_BACMY</name>
<feature type="domain" description="DSBA-like thioredoxin" evidence="1">
    <location>
        <begin position="5"/>
        <end position="191"/>
    </location>
</feature>
<organism evidence="2 3">
    <name type="scientific">Bacillus mycoides</name>
    <dbReference type="NCBI Taxonomy" id="1405"/>
    <lineage>
        <taxon>Bacteria</taxon>
        <taxon>Bacillati</taxon>
        <taxon>Bacillota</taxon>
        <taxon>Bacilli</taxon>
        <taxon>Bacillales</taxon>
        <taxon>Bacillaceae</taxon>
        <taxon>Bacillus</taxon>
        <taxon>Bacillus cereus group</taxon>
    </lineage>
</organism>
<sequence>MTVKIKVYSDFVCAFCFLATGPLDEVVKEKDVEVEWMPFELRPSPSPKIDPRTQPRVMEAWNSFIYPTAKKLGLEIKLPHFRSYTHLAFEGYQFAKEHGKGNEFHHRVFIAHFQEEQNIEDIEVLTKLAEEVGLYQDAFKEALVSRKYREMHQKAIKHAHQEVQIMAVPTFMIGDEVIQGFTSKEKLAKAIDQELEKGNENALDGLQCTVDGDC</sequence>
<dbReference type="PANTHER" id="PTHR13887">
    <property type="entry name" value="GLUTATHIONE S-TRANSFERASE KAPPA"/>
    <property type="match status" value="1"/>
</dbReference>
<dbReference type="Gene3D" id="3.40.30.10">
    <property type="entry name" value="Glutaredoxin"/>
    <property type="match status" value="1"/>
</dbReference>
<protein>
    <recommendedName>
        <fullName evidence="1">DSBA-like thioredoxin domain-containing protein</fullName>
    </recommendedName>
</protein>